<proteinExistence type="predicted"/>
<organism evidence="1">
    <name type="scientific">Rhizophora mucronata</name>
    <name type="common">Asiatic mangrove</name>
    <dbReference type="NCBI Taxonomy" id="61149"/>
    <lineage>
        <taxon>Eukaryota</taxon>
        <taxon>Viridiplantae</taxon>
        <taxon>Streptophyta</taxon>
        <taxon>Embryophyta</taxon>
        <taxon>Tracheophyta</taxon>
        <taxon>Spermatophyta</taxon>
        <taxon>Magnoliopsida</taxon>
        <taxon>eudicotyledons</taxon>
        <taxon>Gunneridae</taxon>
        <taxon>Pentapetalae</taxon>
        <taxon>rosids</taxon>
        <taxon>fabids</taxon>
        <taxon>Malpighiales</taxon>
        <taxon>Rhizophoraceae</taxon>
        <taxon>Rhizophora</taxon>
    </lineage>
</organism>
<sequence>MVHKAKFNNVGRMKSSEKFIKQPTEDNMCHMPNFWVLTILIFCFNLSSSGKFLLIPCSTELLMLNLALKI</sequence>
<dbReference type="AlphaFoldDB" id="A0A2P2Q6Q5"/>
<protein>
    <submittedName>
        <fullName evidence="1">Uncharacterized protein</fullName>
    </submittedName>
</protein>
<name>A0A2P2Q6Q5_RHIMU</name>
<dbReference type="EMBL" id="GGEC01082162">
    <property type="protein sequence ID" value="MBX62646.1"/>
    <property type="molecule type" value="Transcribed_RNA"/>
</dbReference>
<evidence type="ECO:0000313" key="1">
    <source>
        <dbReference type="EMBL" id="MBX62646.1"/>
    </source>
</evidence>
<reference evidence="1" key="1">
    <citation type="submission" date="2018-02" db="EMBL/GenBank/DDBJ databases">
        <title>Rhizophora mucronata_Transcriptome.</title>
        <authorList>
            <person name="Meera S.P."/>
            <person name="Sreeshan A."/>
            <person name="Augustine A."/>
        </authorList>
    </citation>
    <scope>NUCLEOTIDE SEQUENCE</scope>
    <source>
        <tissue evidence="1">Leaf</tissue>
    </source>
</reference>
<accession>A0A2P2Q6Q5</accession>